<dbReference type="InterPro" id="IPR014284">
    <property type="entry name" value="RNA_pol_sigma-70_dom"/>
</dbReference>
<evidence type="ECO:0000256" key="3">
    <source>
        <dbReference type="ARBA" id="ARBA00023082"/>
    </source>
</evidence>
<dbReference type="Proteomes" id="UP000050326">
    <property type="component" value="Unassembled WGS sequence"/>
</dbReference>
<dbReference type="NCBIfam" id="TIGR02937">
    <property type="entry name" value="sigma70-ECF"/>
    <property type="match status" value="1"/>
</dbReference>
<dbReference type="OrthoDB" id="9784984at2"/>
<feature type="domain" description="RNA polymerase sigma-70 region 2" evidence="5">
    <location>
        <begin position="23"/>
        <end position="89"/>
    </location>
</feature>
<dbReference type="InterPro" id="IPR039425">
    <property type="entry name" value="RNA_pol_sigma-70-like"/>
</dbReference>
<evidence type="ECO:0000256" key="4">
    <source>
        <dbReference type="ARBA" id="ARBA00023163"/>
    </source>
</evidence>
<dbReference type="PANTHER" id="PTHR43133">
    <property type="entry name" value="RNA POLYMERASE ECF-TYPE SIGMA FACTO"/>
    <property type="match status" value="1"/>
</dbReference>
<dbReference type="Pfam" id="PF08281">
    <property type="entry name" value="Sigma70_r4_2"/>
    <property type="match status" value="1"/>
</dbReference>
<dbReference type="PANTHER" id="PTHR43133:SF51">
    <property type="entry name" value="RNA POLYMERASE SIGMA FACTOR"/>
    <property type="match status" value="1"/>
</dbReference>
<feature type="domain" description="RNA polymerase sigma factor 70 region 4 type 2" evidence="6">
    <location>
        <begin position="128"/>
        <end position="177"/>
    </location>
</feature>
<dbReference type="EMBL" id="LKET01000068">
    <property type="protein sequence ID" value="KPU42258.1"/>
    <property type="molecule type" value="Genomic_DNA"/>
</dbReference>
<dbReference type="Gene3D" id="1.10.10.10">
    <property type="entry name" value="Winged helix-like DNA-binding domain superfamily/Winged helix DNA-binding domain"/>
    <property type="match status" value="1"/>
</dbReference>
<protein>
    <submittedName>
        <fullName evidence="7">ECF RNA polymerase sigma factor SigW</fullName>
    </submittedName>
</protein>
<keyword evidence="4" id="KW-0804">Transcription</keyword>
<comment type="caution">
    <text evidence="7">The sequence shown here is derived from an EMBL/GenBank/DDBJ whole genome shotgun (WGS) entry which is preliminary data.</text>
</comment>
<dbReference type="RefSeq" id="WP_054876988.1">
    <property type="nucleotide sequence ID" value="NZ_LKET01000068.1"/>
</dbReference>
<organism evidence="7 8">
    <name type="scientific">Oxobacter pfennigii</name>
    <dbReference type="NCBI Taxonomy" id="36849"/>
    <lineage>
        <taxon>Bacteria</taxon>
        <taxon>Bacillati</taxon>
        <taxon>Bacillota</taxon>
        <taxon>Clostridia</taxon>
        <taxon>Eubacteriales</taxon>
        <taxon>Clostridiaceae</taxon>
        <taxon>Oxobacter</taxon>
    </lineage>
</organism>
<keyword evidence="8" id="KW-1185">Reference proteome</keyword>
<dbReference type="GO" id="GO:0003677">
    <property type="term" value="F:DNA binding"/>
    <property type="evidence" value="ECO:0007669"/>
    <property type="project" value="InterPro"/>
</dbReference>
<dbReference type="AlphaFoldDB" id="A0A0P8W480"/>
<evidence type="ECO:0000259" key="5">
    <source>
        <dbReference type="Pfam" id="PF04542"/>
    </source>
</evidence>
<dbReference type="GO" id="GO:0016987">
    <property type="term" value="F:sigma factor activity"/>
    <property type="evidence" value="ECO:0007669"/>
    <property type="project" value="UniProtKB-KW"/>
</dbReference>
<sequence length="193" mass="22812">MSYPEKELVDRSKRGDIEAFEELILAYEKKIYNIAYRMTNNREDASDIAQEVCIKIYKSINSFKENSTFSTWVYRIATNVCIDELRKRKNVVSLIASNENDEEFEIPLTSKERLPEEIVEEKETLGTIKRYIMELSPEYRMMIVLRDIRGHSYEEISQVLDINIGTVKSRLNRARNMLKEKLKDKEPFIRKSV</sequence>
<dbReference type="CDD" id="cd06171">
    <property type="entry name" value="Sigma70_r4"/>
    <property type="match status" value="1"/>
</dbReference>
<comment type="similarity">
    <text evidence="1">Belongs to the sigma-70 factor family. ECF subfamily.</text>
</comment>
<evidence type="ECO:0000256" key="2">
    <source>
        <dbReference type="ARBA" id="ARBA00023015"/>
    </source>
</evidence>
<keyword evidence="3" id="KW-0731">Sigma factor</keyword>
<dbReference type="InterPro" id="IPR013325">
    <property type="entry name" value="RNA_pol_sigma_r2"/>
</dbReference>
<dbReference type="InterPro" id="IPR013324">
    <property type="entry name" value="RNA_pol_sigma_r3/r4-like"/>
</dbReference>
<dbReference type="InterPro" id="IPR036388">
    <property type="entry name" value="WH-like_DNA-bd_sf"/>
</dbReference>
<keyword evidence="2" id="KW-0805">Transcription regulation</keyword>
<name>A0A0P8W480_9CLOT</name>
<dbReference type="SUPFAM" id="SSF88659">
    <property type="entry name" value="Sigma3 and sigma4 domains of RNA polymerase sigma factors"/>
    <property type="match status" value="1"/>
</dbReference>
<reference evidence="7 8" key="1">
    <citation type="submission" date="2015-09" db="EMBL/GenBank/DDBJ databases">
        <title>Genome sequence of Oxobacter pfennigii DSM 3222.</title>
        <authorList>
            <person name="Poehlein A."/>
            <person name="Bengelsdorf F.R."/>
            <person name="Schiel-Bengelsdorf B."/>
            <person name="Duerre P."/>
            <person name="Daniel R."/>
        </authorList>
    </citation>
    <scope>NUCLEOTIDE SEQUENCE [LARGE SCALE GENOMIC DNA]</scope>
    <source>
        <strain evidence="7 8">DSM 3222</strain>
    </source>
</reference>
<evidence type="ECO:0000313" key="8">
    <source>
        <dbReference type="Proteomes" id="UP000050326"/>
    </source>
</evidence>
<dbReference type="InterPro" id="IPR013249">
    <property type="entry name" value="RNA_pol_sigma70_r4_t2"/>
</dbReference>
<dbReference type="InterPro" id="IPR007627">
    <property type="entry name" value="RNA_pol_sigma70_r2"/>
</dbReference>
<dbReference type="Pfam" id="PF04542">
    <property type="entry name" value="Sigma70_r2"/>
    <property type="match status" value="1"/>
</dbReference>
<accession>A0A0P8W480</accession>
<gene>
    <name evidence="7" type="primary">sigW_7</name>
    <name evidence="7" type="ORF">OXPF_40420</name>
</gene>
<proteinExistence type="inferred from homology"/>
<dbReference type="Gene3D" id="1.10.1740.10">
    <property type="match status" value="1"/>
</dbReference>
<dbReference type="GO" id="GO:0006352">
    <property type="term" value="P:DNA-templated transcription initiation"/>
    <property type="evidence" value="ECO:0007669"/>
    <property type="project" value="InterPro"/>
</dbReference>
<dbReference type="STRING" id="36849.OXPF_40420"/>
<evidence type="ECO:0000259" key="6">
    <source>
        <dbReference type="Pfam" id="PF08281"/>
    </source>
</evidence>
<evidence type="ECO:0000256" key="1">
    <source>
        <dbReference type="ARBA" id="ARBA00010641"/>
    </source>
</evidence>
<evidence type="ECO:0000313" key="7">
    <source>
        <dbReference type="EMBL" id="KPU42258.1"/>
    </source>
</evidence>
<dbReference type="SUPFAM" id="SSF88946">
    <property type="entry name" value="Sigma2 domain of RNA polymerase sigma factors"/>
    <property type="match status" value="1"/>
</dbReference>